<evidence type="ECO:0000313" key="7">
    <source>
        <dbReference type="EMBL" id="OIR21155.1"/>
    </source>
</evidence>
<dbReference type="InterPro" id="IPR002797">
    <property type="entry name" value="Polysacc_synth"/>
</dbReference>
<gene>
    <name evidence="7" type="ORF">BD935_00020</name>
</gene>
<feature type="transmembrane region" description="Helical" evidence="6">
    <location>
        <begin position="348"/>
        <end position="369"/>
    </location>
</feature>
<evidence type="ECO:0000256" key="2">
    <source>
        <dbReference type="ARBA" id="ARBA00022475"/>
    </source>
</evidence>
<feature type="transmembrane region" description="Helical" evidence="6">
    <location>
        <begin position="91"/>
        <end position="112"/>
    </location>
</feature>
<feature type="transmembrane region" description="Helical" evidence="6">
    <location>
        <begin position="188"/>
        <end position="209"/>
    </location>
</feature>
<dbReference type="PANTHER" id="PTHR30250:SF11">
    <property type="entry name" value="O-ANTIGEN TRANSPORTER-RELATED"/>
    <property type="match status" value="1"/>
</dbReference>
<keyword evidence="5 6" id="KW-0472">Membrane</keyword>
<sequence length="506" mass="57299">MKSNNSENYLSSISLILKSSSIILIGTIVGKFLGIINQSILARFLGPSDYGILALSIVFIQLSSAFIFLGLRSGITRYVSVYRLKNDFEGIRSIIFESLIIVFIMNLIVININLLFFQDFFSRFFSSNETTVLFLALPLYTFFYVFFSVSQAFEDTKFVVFSDLILKKVLRVAIFLVLYFFFGLKFFGALVSLFIAFLISTIFIIFVVHRNMISLKSIFIDSRRNEFRNLMRYSLPLSFSIIALAIFNQVDVLSLAYFYDSKDIGYYSVGMTLALLIGIIPGTLTHMFFPKVTNLYQNNDRSDSKRVLSTLTKYSVFSSIILLFMVLTNGKFLLQTIFGSEFLGAFNSLVILSFGVFATYSTGPTGTILNAADKTSLTMKSNITGGLAKLILTVPFLFLFGPLGVALSTTASMALRNILTLFYVKKYLKIYVFDASYLILCFKFFIVSVLFLFINHSFELSTVVILFLTSILSIFLIFSSWMSDFFTDLEKTLIVNALISIRSKIW</sequence>
<protein>
    <submittedName>
        <fullName evidence="7">Uncharacterized protein</fullName>
    </submittedName>
</protein>
<dbReference type="STRING" id="1888995.BD935_00020"/>
<evidence type="ECO:0000256" key="6">
    <source>
        <dbReference type="SAM" id="Phobius"/>
    </source>
</evidence>
<dbReference type="EMBL" id="MIZA01000001">
    <property type="protein sequence ID" value="OIR21155.1"/>
    <property type="molecule type" value="Genomic_DNA"/>
</dbReference>
<dbReference type="Pfam" id="PF01943">
    <property type="entry name" value="Polysacc_synt"/>
    <property type="match status" value="1"/>
</dbReference>
<feature type="transmembrane region" description="Helical" evidence="6">
    <location>
        <begin position="230"/>
        <end position="247"/>
    </location>
</feature>
<organism evidence="7 8">
    <name type="scientific">Marine Group III euryarchaeote CG-Epi1</name>
    <dbReference type="NCBI Taxonomy" id="1888995"/>
    <lineage>
        <taxon>Archaea</taxon>
        <taxon>Methanobacteriati</taxon>
        <taxon>Thermoplasmatota</taxon>
        <taxon>Thermoplasmata</taxon>
        <taxon>Candidatus Thermoprofundales</taxon>
    </lineage>
</organism>
<comment type="caution">
    <text evidence="7">The sequence shown here is derived from an EMBL/GenBank/DDBJ whole genome shotgun (WGS) entry which is preliminary data.</text>
</comment>
<evidence type="ECO:0000256" key="4">
    <source>
        <dbReference type="ARBA" id="ARBA00022989"/>
    </source>
</evidence>
<feature type="transmembrane region" description="Helical" evidence="6">
    <location>
        <begin position="390"/>
        <end position="415"/>
    </location>
</feature>
<feature type="transmembrane region" description="Helical" evidence="6">
    <location>
        <begin position="435"/>
        <end position="453"/>
    </location>
</feature>
<feature type="transmembrane region" description="Helical" evidence="6">
    <location>
        <begin position="460"/>
        <end position="482"/>
    </location>
</feature>
<feature type="transmembrane region" description="Helical" evidence="6">
    <location>
        <begin position="132"/>
        <end position="153"/>
    </location>
</feature>
<dbReference type="InterPro" id="IPR050833">
    <property type="entry name" value="Poly_Biosynth_Transport"/>
</dbReference>
<evidence type="ECO:0000256" key="5">
    <source>
        <dbReference type="ARBA" id="ARBA00023136"/>
    </source>
</evidence>
<accession>A0A1J5TLX9</accession>
<dbReference type="Proteomes" id="UP000183080">
    <property type="component" value="Unassembled WGS sequence"/>
</dbReference>
<feature type="transmembrane region" description="Helical" evidence="6">
    <location>
        <begin position="21"/>
        <end position="44"/>
    </location>
</feature>
<evidence type="ECO:0000256" key="3">
    <source>
        <dbReference type="ARBA" id="ARBA00022692"/>
    </source>
</evidence>
<proteinExistence type="predicted"/>
<evidence type="ECO:0000313" key="8">
    <source>
        <dbReference type="Proteomes" id="UP000183080"/>
    </source>
</evidence>
<feature type="transmembrane region" description="Helical" evidence="6">
    <location>
        <begin position="50"/>
        <end position="71"/>
    </location>
</feature>
<dbReference type="AlphaFoldDB" id="A0A1J5TLX9"/>
<name>A0A1J5TLX9_9ARCH</name>
<keyword evidence="2" id="KW-1003">Cell membrane</keyword>
<keyword evidence="3 6" id="KW-0812">Transmembrane</keyword>
<keyword evidence="4 6" id="KW-1133">Transmembrane helix</keyword>
<comment type="subcellular location">
    <subcellularLocation>
        <location evidence="1">Cell membrane</location>
        <topology evidence="1">Multi-pass membrane protein</topology>
    </subcellularLocation>
</comment>
<reference evidence="7 8" key="1">
    <citation type="submission" date="2016-08" db="EMBL/GenBank/DDBJ databases">
        <title>New Insights into Marine Group III Euryarchaeota, from dark to light.</title>
        <authorList>
            <person name="Haro-Moreno J.M."/>
            <person name="Rodriguez-Valera F."/>
            <person name="Lopez-Garcia P."/>
            <person name="Moreira D."/>
            <person name="Martin-Cuadrado A.B."/>
        </authorList>
    </citation>
    <scope>NUCLEOTIDE SEQUENCE [LARGE SCALE GENOMIC DNA]</scope>
    <source>
        <strain evidence="7">CG-Epi1</strain>
    </source>
</reference>
<dbReference type="PANTHER" id="PTHR30250">
    <property type="entry name" value="PST FAMILY PREDICTED COLANIC ACID TRANSPORTER"/>
    <property type="match status" value="1"/>
</dbReference>
<feature type="transmembrane region" description="Helical" evidence="6">
    <location>
        <begin position="310"/>
        <end position="328"/>
    </location>
</feature>
<feature type="transmembrane region" description="Helical" evidence="6">
    <location>
        <begin position="165"/>
        <end position="182"/>
    </location>
</feature>
<dbReference type="GO" id="GO:0005886">
    <property type="term" value="C:plasma membrane"/>
    <property type="evidence" value="ECO:0007669"/>
    <property type="project" value="UniProtKB-SubCell"/>
</dbReference>
<feature type="transmembrane region" description="Helical" evidence="6">
    <location>
        <begin position="267"/>
        <end position="289"/>
    </location>
</feature>
<evidence type="ECO:0000256" key="1">
    <source>
        <dbReference type="ARBA" id="ARBA00004651"/>
    </source>
</evidence>